<dbReference type="RefSeq" id="XP_048140759.1">
    <property type="nucleotide sequence ID" value="XM_048284802.1"/>
</dbReference>
<dbReference type="GeneID" id="115755583"/>
<organism evidence="10 11">
    <name type="scientific">Rhodamnia argentea</name>
    <dbReference type="NCBI Taxonomy" id="178133"/>
    <lineage>
        <taxon>Eukaryota</taxon>
        <taxon>Viridiplantae</taxon>
        <taxon>Streptophyta</taxon>
        <taxon>Embryophyta</taxon>
        <taxon>Tracheophyta</taxon>
        <taxon>Spermatophyta</taxon>
        <taxon>Magnoliopsida</taxon>
        <taxon>eudicotyledons</taxon>
        <taxon>Gunneridae</taxon>
        <taxon>Pentapetalae</taxon>
        <taxon>rosids</taxon>
        <taxon>malvids</taxon>
        <taxon>Myrtales</taxon>
        <taxon>Myrtaceae</taxon>
        <taxon>Myrtoideae</taxon>
        <taxon>Myrteae</taxon>
        <taxon>Australasian group</taxon>
        <taxon>Rhodamnia</taxon>
    </lineage>
</organism>
<dbReference type="InterPro" id="IPR027806">
    <property type="entry name" value="HARBI1_dom"/>
</dbReference>
<accession>A0ABM3HVY8</accession>
<keyword evidence="5" id="KW-0479">Metal-binding</keyword>
<sequence length="337" mass="38342">MARAVKGVRAGRVERLSVSEQNEEENGVNMKNKGGDDLQLSKKDERELNTNYMLSPKLRKDKLGDHSIQEQALTAAIILQCHRQNGKSAPVDHFAPEHEPERSQEAGFAQELQLAGQDCVGAIDGTQVRASIPLEIQGRFCGRKEGTIHNVLAAVTFDLRFSYILDGWEGTAHDSCVLADALSKPNGLKVPRGKYYLADVGYGIQSRFISPYHGAKYHLKEFGDRPPKNEKELFNLRHSSLRMTVERAFRVSKKHFLALDSKPFWSFETQVDVVLACCIIHNFIMGFDPNDPIMEEMNSQMESQRENPRVQLTQREEKEENRIWASKRDRLRMQCVD</sequence>
<dbReference type="Pfam" id="PF13359">
    <property type="entry name" value="DDE_Tnp_4"/>
    <property type="match status" value="1"/>
</dbReference>
<evidence type="ECO:0000256" key="2">
    <source>
        <dbReference type="ARBA" id="ARBA00004123"/>
    </source>
</evidence>
<proteinExistence type="inferred from homology"/>
<gene>
    <name evidence="11" type="primary">LOC115755583</name>
</gene>
<name>A0ABM3HVY8_9MYRT</name>
<evidence type="ECO:0000256" key="5">
    <source>
        <dbReference type="ARBA" id="ARBA00022723"/>
    </source>
</evidence>
<evidence type="ECO:0000256" key="8">
    <source>
        <dbReference type="SAM" id="MobiDB-lite"/>
    </source>
</evidence>
<evidence type="ECO:0000313" key="11">
    <source>
        <dbReference type="RefSeq" id="XP_048140759.1"/>
    </source>
</evidence>
<dbReference type="PANTHER" id="PTHR22930">
    <property type="match status" value="1"/>
</dbReference>
<keyword evidence="10" id="KW-1185">Reference proteome</keyword>
<keyword evidence="6" id="KW-0378">Hydrolase</keyword>
<comment type="similarity">
    <text evidence="3">Belongs to the HARBI1 family.</text>
</comment>
<feature type="region of interest" description="Disordered" evidence="8">
    <location>
        <begin position="300"/>
        <end position="319"/>
    </location>
</feature>
<evidence type="ECO:0000256" key="7">
    <source>
        <dbReference type="ARBA" id="ARBA00023242"/>
    </source>
</evidence>
<evidence type="ECO:0000256" key="6">
    <source>
        <dbReference type="ARBA" id="ARBA00022801"/>
    </source>
</evidence>
<keyword evidence="7" id="KW-0539">Nucleus</keyword>
<comment type="cofactor">
    <cofactor evidence="1">
        <name>a divalent metal cation</name>
        <dbReference type="ChEBI" id="CHEBI:60240"/>
    </cofactor>
</comment>
<evidence type="ECO:0000256" key="1">
    <source>
        <dbReference type="ARBA" id="ARBA00001968"/>
    </source>
</evidence>
<dbReference type="InterPro" id="IPR045249">
    <property type="entry name" value="HARBI1-like"/>
</dbReference>
<feature type="region of interest" description="Disordered" evidence="8">
    <location>
        <begin position="16"/>
        <end position="38"/>
    </location>
</feature>
<protein>
    <submittedName>
        <fullName evidence="11">Nuclease HARBI1</fullName>
    </submittedName>
</protein>
<reference evidence="11" key="1">
    <citation type="submission" date="2025-08" db="UniProtKB">
        <authorList>
            <consortium name="RefSeq"/>
        </authorList>
    </citation>
    <scope>IDENTIFICATION</scope>
    <source>
        <tissue evidence="11">Leaf</tissue>
    </source>
</reference>
<dbReference type="Proteomes" id="UP000827889">
    <property type="component" value="Chromosome 9"/>
</dbReference>
<evidence type="ECO:0000256" key="3">
    <source>
        <dbReference type="ARBA" id="ARBA00006958"/>
    </source>
</evidence>
<evidence type="ECO:0000313" key="10">
    <source>
        <dbReference type="Proteomes" id="UP000827889"/>
    </source>
</evidence>
<dbReference type="PANTHER" id="PTHR22930:SF228">
    <property type="entry name" value="PROTEIN ALP1-LIKE"/>
    <property type="match status" value="1"/>
</dbReference>
<comment type="subcellular location">
    <subcellularLocation>
        <location evidence="2">Nucleus</location>
    </subcellularLocation>
</comment>
<keyword evidence="4" id="KW-0540">Nuclease</keyword>
<feature type="domain" description="DDE Tnp4" evidence="9">
    <location>
        <begin position="123"/>
        <end position="282"/>
    </location>
</feature>
<feature type="compositionally biased region" description="Basic and acidic residues" evidence="8">
    <location>
        <begin position="303"/>
        <end position="319"/>
    </location>
</feature>
<evidence type="ECO:0000256" key="4">
    <source>
        <dbReference type="ARBA" id="ARBA00022722"/>
    </source>
</evidence>
<evidence type="ECO:0000259" key="9">
    <source>
        <dbReference type="Pfam" id="PF13359"/>
    </source>
</evidence>